<evidence type="ECO:0000259" key="1">
    <source>
        <dbReference type="Pfam" id="PF02581"/>
    </source>
</evidence>
<comment type="caution">
    <text evidence="2">The sequence shown here is derived from an EMBL/GenBank/DDBJ whole genome shotgun (WGS) entry which is preliminary data.</text>
</comment>
<dbReference type="RefSeq" id="WP_238286474.1">
    <property type="nucleotide sequence ID" value="NZ_BPQS01000006.1"/>
</dbReference>
<organism evidence="2 3">
    <name type="scientific">Methylobacterium longum</name>
    <dbReference type="NCBI Taxonomy" id="767694"/>
    <lineage>
        <taxon>Bacteria</taxon>
        <taxon>Pseudomonadati</taxon>
        <taxon>Pseudomonadota</taxon>
        <taxon>Alphaproteobacteria</taxon>
        <taxon>Hyphomicrobiales</taxon>
        <taxon>Methylobacteriaceae</taxon>
        <taxon>Methylobacterium</taxon>
    </lineage>
</organism>
<name>A0ABT8AH70_9HYPH</name>
<dbReference type="EMBL" id="JAUFPT010000001">
    <property type="protein sequence ID" value="MDN3569152.1"/>
    <property type="molecule type" value="Genomic_DNA"/>
</dbReference>
<evidence type="ECO:0000313" key="3">
    <source>
        <dbReference type="Proteomes" id="UP001244297"/>
    </source>
</evidence>
<proteinExistence type="predicted"/>
<dbReference type="Proteomes" id="UP001244297">
    <property type="component" value="Unassembled WGS sequence"/>
</dbReference>
<dbReference type="InterPro" id="IPR013785">
    <property type="entry name" value="Aldolase_TIM"/>
</dbReference>
<feature type="domain" description="Thiamine phosphate synthase/TenI" evidence="1">
    <location>
        <begin position="21"/>
        <end position="190"/>
    </location>
</feature>
<dbReference type="Pfam" id="PF02581">
    <property type="entry name" value="TMP-TENI"/>
    <property type="match status" value="1"/>
</dbReference>
<dbReference type="InterPro" id="IPR022998">
    <property type="entry name" value="ThiamineP_synth_TenI"/>
</dbReference>
<dbReference type="Gene3D" id="3.20.20.70">
    <property type="entry name" value="Aldolase class I"/>
    <property type="match status" value="1"/>
</dbReference>
<dbReference type="SUPFAM" id="SSF51391">
    <property type="entry name" value="Thiamin phosphate synthase"/>
    <property type="match status" value="1"/>
</dbReference>
<gene>
    <name evidence="2" type="ORF">QWZ18_00770</name>
</gene>
<evidence type="ECO:0000313" key="2">
    <source>
        <dbReference type="EMBL" id="MDN3569152.1"/>
    </source>
</evidence>
<protein>
    <submittedName>
        <fullName evidence="2">Thiamine phosphate synthase</fullName>
    </submittedName>
</protein>
<sequence length="214" mass="21959">MSTSARLTLLGPHGLDAAGLDEFLAALRAACGAGDVAALILRLAPADDRSLTARIKQIAPVAQDHGAALVVACPGFTGDLASVAVRGGADGIHVDKPRDLKDLRGRLPDGRILGAGGLETKHGAMEAGESGIDYLMFGGLYPDGIAPDPETVRARATWWAEIFETPCVAVAANADEIAGLCETGAEFVGLESGLWLQDPGIVARALQIAREAGA</sequence>
<keyword evidence="3" id="KW-1185">Reference proteome</keyword>
<dbReference type="InterPro" id="IPR036206">
    <property type="entry name" value="ThiamineP_synth_sf"/>
</dbReference>
<accession>A0ABT8AH70</accession>
<reference evidence="3" key="1">
    <citation type="journal article" date="2019" name="Int. J. Syst. Evol. Microbiol.">
        <title>The Global Catalogue of Microorganisms (GCM) 10K type strain sequencing project: providing services to taxonomists for standard genome sequencing and annotation.</title>
        <authorList>
            <consortium name="The Broad Institute Genomics Platform"/>
            <consortium name="The Broad Institute Genome Sequencing Center for Infectious Disease"/>
            <person name="Wu L."/>
            <person name="Ma J."/>
        </authorList>
    </citation>
    <scope>NUCLEOTIDE SEQUENCE [LARGE SCALE GENOMIC DNA]</scope>
    <source>
        <strain evidence="3">CECT 7806</strain>
    </source>
</reference>
<dbReference type="CDD" id="cd00564">
    <property type="entry name" value="TMP_TenI"/>
    <property type="match status" value="1"/>
</dbReference>